<proteinExistence type="predicted"/>
<organism evidence="11 12">
    <name type="scientific">Methanorbis rubei</name>
    <dbReference type="NCBI Taxonomy" id="3028300"/>
    <lineage>
        <taxon>Archaea</taxon>
        <taxon>Methanobacteriati</taxon>
        <taxon>Methanobacteriota</taxon>
        <taxon>Stenosarchaea group</taxon>
        <taxon>Methanomicrobia</taxon>
        <taxon>Methanomicrobiales</taxon>
        <taxon>Methanocorpusculaceae</taxon>
        <taxon>Methanorbis</taxon>
    </lineage>
</organism>
<dbReference type="InterPro" id="IPR034556">
    <property type="entry name" value="tRNA_wybutosine-synthase"/>
</dbReference>
<accession>A0AAE4MGQ9</accession>
<dbReference type="SFLD" id="SFLDF00284">
    <property type="entry name" value="tRNA_wybutosine-synthesizing"/>
    <property type="match status" value="1"/>
</dbReference>
<evidence type="ECO:0000256" key="1">
    <source>
        <dbReference type="ARBA" id="ARBA00001966"/>
    </source>
</evidence>
<name>A0AAE4MGQ9_9EURY</name>
<protein>
    <recommendedName>
        <fullName evidence="10">Radical SAM core domain-containing protein</fullName>
    </recommendedName>
</protein>
<keyword evidence="6" id="KW-0408">Iron</keyword>
<evidence type="ECO:0000256" key="4">
    <source>
        <dbReference type="ARBA" id="ARBA00022694"/>
    </source>
</evidence>
<dbReference type="PANTHER" id="PTHR13930">
    <property type="entry name" value="S-ADENOSYL-L-METHIONINE-DEPENDENT TRNA 4-DEMETHYLWYOSINE SYNTHASE"/>
    <property type="match status" value="1"/>
</dbReference>
<evidence type="ECO:0000256" key="5">
    <source>
        <dbReference type="ARBA" id="ARBA00022723"/>
    </source>
</evidence>
<dbReference type="CDD" id="cd01335">
    <property type="entry name" value="Radical_SAM"/>
    <property type="match status" value="1"/>
</dbReference>
<dbReference type="SUPFAM" id="SSF102114">
    <property type="entry name" value="Radical SAM enzymes"/>
    <property type="match status" value="1"/>
</dbReference>
<dbReference type="InterPro" id="IPR023993">
    <property type="entry name" value="TYW1_archaea"/>
</dbReference>
<dbReference type="SFLD" id="SFLDG01071">
    <property type="entry name" value="tRNA_wybutosine-synthesizing"/>
    <property type="match status" value="1"/>
</dbReference>
<comment type="caution">
    <text evidence="11">The sequence shown here is derived from an EMBL/GenBank/DDBJ whole genome shotgun (WGS) entry which is preliminary data.</text>
</comment>
<keyword evidence="8" id="KW-0456">Lyase</keyword>
<keyword evidence="3" id="KW-0949">S-adenosyl-L-methionine</keyword>
<evidence type="ECO:0000256" key="3">
    <source>
        <dbReference type="ARBA" id="ARBA00022691"/>
    </source>
</evidence>
<dbReference type="NCBIfam" id="TIGR03972">
    <property type="entry name" value="rSAM_TYW1"/>
    <property type="match status" value="1"/>
</dbReference>
<evidence type="ECO:0000313" key="11">
    <source>
        <dbReference type="EMBL" id="MDV0443939.1"/>
    </source>
</evidence>
<dbReference type="Proteomes" id="UP001283212">
    <property type="component" value="Unassembled WGS sequence"/>
</dbReference>
<dbReference type="GO" id="GO:0102521">
    <property type="term" value="F:tRNA-4-demethylwyosine synthase activity"/>
    <property type="evidence" value="ECO:0007669"/>
    <property type="project" value="UniProtKB-EC"/>
</dbReference>
<dbReference type="Gene3D" id="3.20.20.70">
    <property type="entry name" value="Aldolase class I"/>
    <property type="match status" value="1"/>
</dbReference>
<keyword evidence="5" id="KW-0479">Metal-binding</keyword>
<evidence type="ECO:0000256" key="6">
    <source>
        <dbReference type="ARBA" id="ARBA00023004"/>
    </source>
</evidence>
<evidence type="ECO:0000256" key="9">
    <source>
        <dbReference type="ARBA" id="ARBA00049466"/>
    </source>
</evidence>
<evidence type="ECO:0000256" key="2">
    <source>
        <dbReference type="ARBA" id="ARBA00022485"/>
    </source>
</evidence>
<dbReference type="InterPro" id="IPR013785">
    <property type="entry name" value="Aldolase_TIM"/>
</dbReference>
<keyword evidence="7" id="KW-0411">Iron-sulfur</keyword>
<dbReference type="InterPro" id="IPR013917">
    <property type="entry name" value="tRNA_wybutosine-synth"/>
</dbReference>
<dbReference type="GO" id="GO:0008033">
    <property type="term" value="P:tRNA processing"/>
    <property type="evidence" value="ECO:0007669"/>
    <property type="project" value="UniProtKB-KW"/>
</dbReference>
<evidence type="ECO:0000256" key="7">
    <source>
        <dbReference type="ARBA" id="ARBA00023014"/>
    </source>
</evidence>
<dbReference type="PANTHER" id="PTHR13930:SF0">
    <property type="entry name" value="S-ADENOSYL-L-METHIONINE-DEPENDENT TRNA 4-DEMETHYLWYOSINE SYNTHASE TYW1-RELATED"/>
    <property type="match status" value="1"/>
</dbReference>
<dbReference type="AlphaFoldDB" id="A0AAE4MGQ9"/>
<evidence type="ECO:0000259" key="10">
    <source>
        <dbReference type="PROSITE" id="PS51918"/>
    </source>
</evidence>
<dbReference type="EMBL" id="JAWDKB010000005">
    <property type="protein sequence ID" value="MDV0443939.1"/>
    <property type="molecule type" value="Genomic_DNA"/>
</dbReference>
<evidence type="ECO:0000313" key="12">
    <source>
        <dbReference type="Proteomes" id="UP001283212"/>
    </source>
</evidence>
<feature type="domain" description="Radical SAM core" evidence="10">
    <location>
        <begin position="53"/>
        <end position="297"/>
    </location>
</feature>
<dbReference type="InterPro" id="IPR007197">
    <property type="entry name" value="rSAM"/>
</dbReference>
<dbReference type="RefSeq" id="WP_338096446.1">
    <property type="nucleotide sequence ID" value="NZ_JAWDKB010000005.1"/>
</dbReference>
<dbReference type="PROSITE" id="PS51918">
    <property type="entry name" value="RADICAL_SAM"/>
    <property type="match status" value="1"/>
</dbReference>
<keyword evidence="4" id="KW-0819">tRNA processing</keyword>
<dbReference type="GO" id="GO:0046872">
    <property type="term" value="F:metal ion binding"/>
    <property type="evidence" value="ECO:0007669"/>
    <property type="project" value="UniProtKB-KW"/>
</dbReference>
<comment type="catalytic activity">
    <reaction evidence="9">
        <text>N(1)-methylguanosine(37) in tRNA(Phe) + pyruvate + S-adenosyl-L-methionine = 4-demethylwyosine(37) in tRNA(Phe) + 5'-deoxyadenosine + L-methionine + CO2 + H2O</text>
        <dbReference type="Rhea" id="RHEA:36347"/>
        <dbReference type="Rhea" id="RHEA-COMP:10164"/>
        <dbReference type="Rhea" id="RHEA-COMP:10165"/>
        <dbReference type="ChEBI" id="CHEBI:15361"/>
        <dbReference type="ChEBI" id="CHEBI:15377"/>
        <dbReference type="ChEBI" id="CHEBI:16526"/>
        <dbReference type="ChEBI" id="CHEBI:17319"/>
        <dbReference type="ChEBI" id="CHEBI:57844"/>
        <dbReference type="ChEBI" id="CHEBI:59789"/>
        <dbReference type="ChEBI" id="CHEBI:64315"/>
        <dbReference type="ChEBI" id="CHEBI:73542"/>
        <dbReference type="EC" id="4.1.3.44"/>
    </reaction>
</comment>
<comment type="cofactor">
    <cofactor evidence="1">
        <name>[4Fe-4S] cluster</name>
        <dbReference type="ChEBI" id="CHEBI:49883"/>
    </cofactor>
</comment>
<evidence type="ECO:0000256" key="8">
    <source>
        <dbReference type="ARBA" id="ARBA00023239"/>
    </source>
</evidence>
<dbReference type="SFLD" id="SFLDS00029">
    <property type="entry name" value="Radical_SAM"/>
    <property type="match status" value="1"/>
</dbReference>
<gene>
    <name evidence="11" type="ORF">McpCs1_13240</name>
</gene>
<sequence>MPRTISPPKTPKDSLHRQGYNFIAAGSSAAVKPCMWCKRALRGGEQCYKHQFYGIESWRCVQMTPTLRCNQRCLFCWRSMEHEITEEVELDPKEIIDAIPRVQRKGLSGDKPWSDPDRWETATSHPNQYAISLSGEPTLYSRLPELIDLLREEGNSIFLVSNGTVPEMIQKVRPSQLYLSLDAANASSYAELCRPAGDPTIMWGNIQRSLGMLRQKEEEGVRTAVRTTLVKGYNDGSGAASGIAALIKDAAPNFVEIKGYMYLGYSRTRLPETAVPTMDEIRSFASQVAEHAEYQILDENAPSRVVCLVRKP</sequence>
<dbReference type="InterPro" id="IPR058240">
    <property type="entry name" value="rSAM_sf"/>
</dbReference>
<keyword evidence="12" id="KW-1185">Reference proteome</keyword>
<dbReference type="Pfam" id="PF04055">
    <property type="entry name" value="Radical_SAM"/>
    <property type="match status" value="1"/>
</dbReference>
<reference evidence="11 12" key="1">
    <citation type="submission" date="2023-06" db="EMBL/GenBank/DDBJ databases">
        <title>Genome sequence of Methancorpusculaceae sp. Cs1.</title>
        <authorList>
            <person name="Protasov E."/>
            <person name="Platt K."/>
            <person name="Poehlein A."/>
            <person name="Daniel R."/>
            <person name="Brune A."/>
        </authorList>
    </citation>
    <scope>NUCLEOTIDE SEQUENCE [LARGE SCALE GENOMIC DNA]</scope>
    <source>
        <strain evidence="11 12">Cs1</strain>
    </source>
</reference>
<dbReference type="Pfam" id="PF08608">
    <property type="entry name" value="Wyosine_form"/>
    <property type="match status" value="1"/>
</dbReference>
<dbReference type="GO" id="GO:0051539">
    <property type="term" value="F:4 iron, 4 sulfur cluster binding"/>
    <property type="evidence" value="ECO:0007669"/>
    <property type="project" value="UniProtKB-KW"/>
</dbReference>
<keyword evidence="2" id="KW-0004">4Fe-4S</keyword>